<evidence type="ECO:0000256" key="5">
    <source>
        <dbReference type="ARBA" id="ARBA00022737"/>
    </source>
</evidence>
<organism evidence="12 13">
    <name type="scientific">Yersinia pestis bv. Antiqua (strain Antiqua)</name>
    <dbReference type="NCBI Taxonomy" id="360102"/>
    <lineage>
        <taxon>Bacteria</taxon>
        <taxon>Pseudomonadati</taxon>
        <taxon>Pseudomonadota</taxon>
        <taxon>Gammaproteobacteria</taxon>
        <taxon>Enterobacterales</taxon>
        <taxon>Yersiniaceae</taxon>
        <taxon>Yersinia</taxon>
    </lineage>
</organism>
<evidence type="ECO:0000256" key="2">
    <source>
        <dbReference type="ARBA" id="ARBA00006337"/>
    </source>
</evidence>
<evidence type="ECO:0000256" key="1">
    <source>
        <dbReference type="ARBA" id="ARBA00004651"/>
    </source>
</evidence>
<dbReference type="PANTHER" id="PTHR22777:SF30">
    <property type="entry name" value="UPF0053 PROTEIN YEGH"/>
    <property type="match status" value="1"/>
</dbReference>
<dbReference type="AlphaFoldDB" id="A0A0E1NUU9"/>
<evidence type="ECO:0000256" key="4">
    <source>
        <dbReference type="ARBA" id="ARBA00022692"/>
    </source>
</evidence>
<evidence type="ECO:0000256" key="7">
    <source>
        <dbReference type="ARBA" id="ARBA00023122"/>
    </source>
</evidence>
<keyword evidence="8 10" id="KW-0472">Membrane</keyword>
<dbReference type="HOGENOM" id="CLU_015237_2_0_6"/>
<evidence type="ECO:0000259" key="11">
    <source>
        <dbReference type="PROSITE" id="PS51371"/>
    </source>
</evidence>
<evidence type="ECO:0000256" key="9">
    <source>
        <dbReference type="PROSITE-ProRule" id="PRU00703"/>
    </source>
</evidence>
<feature type="domain" description="CBS" evidence="11">
    <location>
        <begin position="373"/>
        <end position="429"/>
    </location>
</feature>
<dbReference type="KEGG" id="ypa:YPA_0821"/>
<dbReference type="Gene3D" id="3.30.465.10">
    <property type="match status" value="1"/>
</dbReference>
<evidence type="ECO:0000256" key="10">
    <source>
        <dbReference type="SAM" id="Phobius"/>
    </source>
</evidence>
<feature type="transmembrane region" description="Helical" evidence="10">
    <location>
        <begin position="88"/>
        <end position="105"/>
    </location>
</feature>
<keyword evidence="5" id="KW-0677">Repeat</keyword>
<evidence type="ECO:0000256" key="8">
    <source>
        <dbReference type="ARBA" id="ARBA00023136"/>
    </source>
</evidence>
<accession>A0A0E1NUU9</accession>
<dbReference type="SUPFAM" id="SSF56176">
    <property type="entry name" value="FAD-binding/transporter-associated domain-like"/>
    <property type="match status" value="1"/>
</dbReference>
<dbReference type="InterPro" id="IPR036318">
    <property type="entry name" value="FAD-bd_PCMH-like_sf"/>
</dbReference>
<name>A0A0E1NUU9_YERPA</name>
<evidence type="ECO:0000313" key="12">
    <source>
        <dbReference type="EMBL" id="ABG12789.1"/>
    </source>
</evidence>
<dbReference type="GO" id="GO:0050660">
    <property type="term" value="F:flavin adenine dinucleotide binding"/>
    <property type="evidence" value="ECO:0007669"/>
    <property type="project" value="InterPro"/>
</dbReference>
<dbReference type="PANTHER" id="PTHR22777">
    <property type="entry name" value="HEMOLYSIN-RELATED"/>
    <property type="match status" value="1"/>
</dbReference>
<dbReference type="InterPro" id="IPR000644">
    <property type="entry name" value="CBS_dom"/>
</dbReference>
<dbReference type="Pfam" id="PF00571">
    <property type="entry name" value="CBS"/>
    <property type="match status" value="2"/>
</dbReference>
<comment type="subcellular location">
    <subcellularLocation>
        <location evidence="1">Cell membrane</location>
        <topology evidence="1">Multi-pass membrane protein</topology>
    </subcellularLocation>
</comment>
<dbReference type="InterPro" id="IPR005170">
    <property type="entry name" value="Transptr-assoc_dom"/>
</dbReference>
<keyword evidence="6 10" id="KW-1133">Transmembrane helix</keyword>
<dbReference type="SMART" id="SM01091">
    <property type="entry name" value="CorC_HlyC"/>
    <property type="match status" value="1"/>
</dbReference>
<dbReference type="Pfam" id="PF03741">
    <property type="entry name" value="TerC"/>
    <property type="match status" value="1"/>
</dbReference>
<dbReference type="Pfam" id="PF03471">
    <property type="entry name" value="CorC_HlyC"/>
    <property type="match status" value="1"/>
</dbReference>
<sequence>MEWIADPTIWAGLATLVVLEIVLGIDNLIFIAILAEKLPRHQRDKARVTGLLCALLMRLALLACISWLATLTTPIVTLSEHSFSARDLIMLVGGIFLLFKATMELNERLEGKDHQQNQQRKAARFWPVVAQIVVLDAIFSLDSVITAVGMVDHLAVMMVAVCIAIGLMLLASKPLTRFVNAHPTIVILCLSFLLMIGFSLVAEGFGYHIPKGYLYAAIGFSVIIESLNQFAQFNRRRFLSTVRPLRERTAEAVLRMLSGKHEEAELDNHTANLIADNTSEGQEVFNAQERRMIERVLGLAQRTVSSIMTSRHDVEYLDLNDPPEKLTQLLAKNLHTRIVVTEDSSTDEPLGVIHVIDLLKQQLANEKLDLRSLIRQPLIFPEQVSLLMALEQFRQAQTHFAFVVDEFGSIEGVVTLTDVMETIAGNLPVAGEELDARHDIQQTEDGCWIANGYMPLEDLVLYLPLEDLVLYLPLPIDEKREYHTLAGLLMEHTQRIPKVGEQLTIGDYLFEPLVVNSHRILKVKITPLKIPEPDYEV</sequence>
<dbReference type="InterPro" id="IPR016169">
    <property type="entry name" value="FAD-bd_PCMH_sub2"/>
</dbReference>
<evidence type="ECO:0000313" key="13">
    <source>
        <dbReference type="Proteomes" id="UP000001971"/>
    </source>
</evidence>
<evidence type="ECO:0000256" key="6">
    <source>
        <dbReference type="ARBA" id="ARBA00022989"/>
    </source>
</evidence>
<dbReference type="Gene3D" id="3.10.580.10">
    <property type="entry name" value="CBS-domain"/>
    <property type="match status" value="1"/>
</dbReference>
<keyword evidence="4 10" id="KW-0812">Transmembrane</keyword>
<gene>
    <name evidence="12" type="ordered locus">YPA_0821</name>
</gene>
<keyword evidence="7 9" id="KW-0129">CBS domain</keyword>
<feature type="transmembrane region" description="Helical" evidence="10">
    <location>
        <begin position="154"/>
        <end position="172"/>
    </location>
</feature>
<feature type="transmembrane region" description="Helical" evidence="10">
    <location>
        <begin position="184"/>
        <end position="207"/>
    </location>
</feature>
<dbReference type="PROSITE" id="PS51371">
    <property type="entry name" value="CBS"/>
    <property type="match status" value="2"/>
</dbReference>
<dbReference type="FunFam" id="3.10.580.10:FF:000011">
    <property type="entry name" value="TerC family inner membrane protein"/>
    <property type="match status" value="1"/>
</dbReference>
<feature type="transmembrane region" description="Helical" evidence="10">
    <location>
        <begin position="12"/>
        <end position="34"/>
    </location>
</feature>
<comment type="similarity">
    <text evidence="2">Belongs to the UPF0053 family.</text>
</comment>
<dbReference type="Proteomes" id="UP000001971">
    <property type="component" value="Chromosome"/>
</dbReference>
<evidence type="ECO:0000256" key="3">
    <source>
        <dbReference type="ARBA" id="ARBA00022475"/>
    </source>
</evidence>
<dbReference type="CDD" id="cd04590">
    <property type="entry name" value="CBS_pair_CorC_HlyC_assoc"/>
    <property type="match status" value="1"/>
</dbReference>
<dbReference type="InterPro" id="IPR005496">
    <property type="entry name" value="Integral_membrane_TerC"/>
</dbReference>
<dbReference type="EMBL" id="CP000308">
    <property type="protein sequence ID" value="ABG12789.1"/>
    <property type="molecule type" value="Genomic_DNA"/>
</dbReference>
<feature type="domain" description="CBS" evidence="11">
    <location>
        <begin position="308"/>
        <end position="370"/>
    </location>
</feature>
<keyword evidence="3" id="KW-1003">Cell membrane</keyword>
<reference evidence="12 13" key="1">
    <citation type="journal article" date="2006" name="J. Bacteriol.">
        <title>Complete genome sequence of Yersinia pestis strains Antiqua and Nepal516: evidence of gene reduction in an emerging pathogen.</title>
        <authorList>
            <person name="Chain P.S."/>
            <person name="Hu P."/>
            <person name="Malfatti S.A."/>
            <person name="Radnedge L."/>
            <person name="Larimer F."/>
            <person name="Vergez L.M."/>
            <person name="Worsham P."/>
            <person name="Chu M.C."/>
            <person name="Andersen G.L."/>
        </authorList>
    </citation>
    <scope>NUCLEOTIDE SEQUENCE [LARGE SCALE GENOMIC DNA]</scope>
    <source>
        <strain evidence="12 13">Antiqua</strain>
    </source>
</reference>
<proteinExistence type="inferred from homology"/>
<dbReference type="PATRIC" id="fig|360102.15.peg.3871"/>
<dbReference type="SUPFAM" id="SSF54631">
    <property type="entry name" value="CBS-domain pair"/>
    <property type="match status" value="1"/>
</dbReference>
<feature type="transmembrane region" description="Helical" evidence="10">
    <location>
        <begin position="125"/>
        <end position="148"/>
    </location>
</feature>
<dbReference type="GO" id="GO:0005886">
    <property type="term" value="C:plasma membrane"/>
    <property type="evidence" value="ECO:0007669"/>
    <property type="project" value="UniProtKB-SubCell"/>
</dbReference>
<dbReference type="InterPro" id="IPR044751">
    <property type="entry name" value="Ion_transp-like_CBS"/>
</dbReference>
<dbReference type="RefSeq" id="WP_002223436.1">
    <property type="nucleotide sequence ID" value="NC_008150.1"/>
</dbReference>
<feature type="transmembrane region" description="Helical" evidence="10">
    <location>
        <begin position="46"/>
        <end position="68"/>
    </location>
</feature>
<protein>
    <submittedName>
        <fullName evidence="12">Putative membrane protein</fullName>
    </submittedName>
</protein>
<dbReference type="InterPro" id="IPR046342">
    <property type="entry name" value="CBS_dom_sf"/>
</dbReference>